<dbReference type="Pfam" id="PF19300">
    <property type="entry name" value="BPD_transp_1_N"/>
    <property type="match status" value="1"/>
</dbReference>
<dbReference type="AlphaFoldDB" id="A0A366K934"/>
<evidence type="ECO:0000256" key="1">
    <source>
        <dbReference type="ARBA" id="ARBA00004651"/>
    </source>
</evidence>
<keyword evidence="3" id="KW-1003">Cell membrane</keyword>
<dbReference type="PANTHER" id="PTHR43163">
    <property type="entry name" value="DIPEPTIDE TRANSPORT SYSTEM PERMEASE PROTEIN DPPB-RELATED"/>
    <property type="match status" value="1"/>
</dbReference>
<evidence type="ECO:0000256" key="2">
    <source>
        <dbReference type="ARBA" id="ARBA00022448"/>
    </source>
</evidence>
<keyword evidence="5 7" id="KW-1133">Transmembrane helix</keyword>
<feature type="transmembrane region" description="Helical" evidence="7">
    <location>
        <begin position="180"/>
        <end position="200"/>
    </location>
</feature>
<dbReference type="RefSeq" id="WP_113859929.1">
    <property type="nucleotide sequence ID" value="NZ_PDCG01000002.1"/>
</dbReference>
<comment type="subcellular location">
    <subcellularLocation>
        <location evidence="1 7">Cell membrane</location>
        <topology evidence="1 7">Multi-pass membrane protein</topology>
    </subcellularLocation>
</comment>
<dbReference type="InterPro" id="IPR000515">
    <property type="entry name" value="MetI-like"/>
</dbReference>
<evidence type="ECO:0000256" key="4">
    <source>
        <dbReference type="ARBA" id="ARBA00022692"/>
    </source>
</evidence>
<dbReference type="Proteomes" id="UP000252530">
    <property type="component" value="Unassembled WGS sequence"/>
</dbReference>
<evidence type="ECO:0000259" key="8">
    <source>
        <dbReference type="PROSITE" id="PS50928"/>
    </source>
</evidence>
<dbReference type="PROSITE" id="PS50928">
    <property type="entry name" value="ABC_TM1"/>
    <property type="match status" value="1"/>
</dbReference>
<dbReference type="EMBL" id="PDCG01000002">
    <property type="protein sequence ID" value="RBP98245.1"/>
    <property type="molecule type" value="Genomic_DNA"/>
</dbReference>
<dbReference type="CDD" id="cd06261">
    <property type="entry name" value="TM_PBP2"/>
    <property type="match status" value="1"/>
</dbReference>
<feature type="transmembrane region" description="Helical" evidence="7">
    <location>
        <begin position="242"/>
        <end position="269"/>
    </location>
</feature>
<dbReference type="GO" id="GO:0055085">
    <property type="term" value="P:transmembrane transport"/>
    <property type="evidence" value="ECO:0007669"/>
    <property type="project" value="InterPro"/>
</dbReference>
<reference evidence="9 10" key="1">
    <citation type="submission" date="2017-10" db="EMBL/GenBank/DDBJ databases">
        <title>Bifidobacterium xylocopum sp. nov. and Bifidobacterium aemilianum sp. nov., from the carpenter bee (Xylocopa violacea) digestive tract.</title>
        <authorList>
            <person name="Alberoni D."/>
            <person name="Baffoni L."/>
            <person name="Di Gioia D."/>
            <person name="Gaggia F."/>
            <person name="Biavati B."/>
        </authorList>
    </citation>
    <scope>NUCLEOTIDE SEQUENCE [LARGE SCALE GENOMIC DNA]</scope>
    <source>
        <strain evidence="9 10">XV10</strain>
    </source>
</reference>
<evidence type="ECO:0000313" key="10">
    <source>
        <dbReference type="Proteomes" id="UP000252530"/>
    </source>
</evidence>
<comment type="similarity">
    <text evidence="7">Belongs to the binding-protein-dependent transport system permease family.</text>
</comment>
<sequence length="331" mass="35081">MRFLFRRFLILVMTLLGLSLLIFVAVRILPGDLASVMAGLNAPPERVEALRSQLGLDRPLPDQYLTWMADLARGDFGRSLLTGRSVSVQVGDRAAVTFPLIGLGLLIAMVIGLPMGCLSLLASKPWVRSLVHVLAIVGGSMPALWGGLLLILLFSRGSGLLGIFPSQGFAQGGWSTPGKALWSLVLPALTLGLIIGASLMRYTRAALADMLGSGYMDMARACGMTRTHALLRVGLRLALPQLVSVLGLTFAEMITGAMVVENLFALPGLGSGLVSDLGNRDLIAVQSELFMLAAFFLLVGFLVDMIHRLADPRLKAAGEGGSGTSTRQVTA</sequence>
<name>A0A366K934_9BIFI</name>
<dbReference type="InterPro" id="IPR045621">
    <property type="entry name" value="BPD_transp_1_N"/>
</dbReference>
<keyword evidence="10" id="KW-1185">Reference proteome</keyword>
<evidence type="ECO:0000256" key="6">
    <source>
        <dbReference type="ARBA" id="ARBA00023136"/>
    </source>
</evidence>
<gene>
    <name evidence="9" type="ORF">CRD60_03720</name>
</gene>
<dbReference type="PANTHER" id="PTHR43163:SF6">
    <property type="entry name" value="DIPEPTIDE TRANSPORT SYSTEM PERMEASE PROTEIN DPPB-RELATED"/>
    <property type="match status" value="1"/>
</dbReference>
<proteinExistence type="inferred from homology"/>
<organism evidence="9 10">
    <name type="scientific">Bifidobacterium aemilianum</name>
    <dbReference type="NCBI Taxonomy" id="2493120"/>
    <lineage>
        <taxon>Bacteria</taxon>
        <taxon>Bacillati</taxon>
        <taxon>Actinomycetota</taxon>
        <taxon>Actinomycetes</taxon>
        <taxon>Bifidobacteriales</taxon>
        <taxon>Bifidobacteriaceae</taxon>
        <taxon>Bifidobacterium</taxon>
    </lineage>
</organism>
<keyword evidence="2 7" id="KW-0813">Transport</keyword>
<feature type="transmembrane region" description="Helical" evidence="7">
    <location>
        <begin position="289"/>
        <end position="306"/>
    </location>
</feature>
<keyword evidence="6 7" id="KW-0472">Membrane</keyword>
<keyword evidence="4 7" id="KW-0812">Transmembrane</keyword>
<dbReference type="InterPro" id="IPR035906">
    <property type="entry name" value="MetI-like_sf"/>
</dbReference>
<dbReference type="SUPFAM" id="SSF161098">
    <property type="entry name" value="MetI-like"/>
    <property type="match status" value="1"/>
</dbReference>
<feature type="transmembrane region" description="Helical" evidence="7">
    <location>
        <begin position="100"/>
        <end position="121"/>
    </location>
</feature>
<accession>A0A366K934</accession>
<evidence type="ECO:0000256" key="7">
    <source>
        <dbReference type="RuleBase" id="RU363032"/>
    </source>
</evidence>
<evidence type="ECO:0000256" key="3">
    <source>
        <dbReference type="ARBA" id="ARBA00022475"/>
    </source>
</evidence>
<dbReference type="Gene3D" id="1.10.3720.10">
    <property type="entry name" value="MetI-like"/>
    <property type="match status" value="1"/>
</dbReference>
<comment type="caution">
    <text evidence="9">The sequence shown here is derived from an EMBL/GenBank/DDBJ whole genome shotgun (WGS) entry which is preliminary data.</text>
</comment>
<feature type="transmembrane region" description="Helical" evidence="7">
    <location>
        <begin position="133"/>
        <end position="154"/>
    </location>
</feature>
<evidence type="ECO:0000313" key="9">
    <source>
        <dbReference type="EMBL" id="RBP98245.1"/>
    </source>
</evidence>
<dbReference type="OrthoDB" id="9778910at2"/>
<feature type="domain" description="ABC transmembrane type-1" evidence="8">
    <location>
        <begin position="94"/>
        <end position="307"/>
    </location>
</feature>
<protein>
    <submittedName>
        <fullName evidence="9">ABC transporter permease</fullName>
    </submittedName>
</protein>
<dbReference type="Pfam" id="PF00528">
    <property type="entry name" value="BPD_transp_1"/>
    <property type="match status" value="1"/>
</dbReference>
<evidence type="ECO:0000256" key="5">
    <source>
        <dbReference type="ARBA" id="ARBA00022989"/>
    </source>
</evidence>
<dbReference type="GO" id="GO:0005886">
    <property type="term" value="C:plasma membrane"/>
    <property type="evidence" value="ECO:0007669"/>
    <property type="project" value="UniProtKB-SubCell"/>
</dbReference>